<keyword evidence="3" id="KW-0732">Signal</keyword>
<evidence type="ECO:0000313" key="10">
    <source>
        <dbReference type="Proteomes" id="UP000034207"/>
    </source>
</evidence>
<dbReference type="AlphaFoldDB" id="A0A0G0PW31"/>
<evidence type="ECO:0000256" key="6">
    <source>
        <dbReference type="PROSITE-ProRule" id="PRU00278"/>
    </source>
</evidence>
<accession>A0A0G0PW31</accession>
<dbReference type="SUPFAM" id="SSF109998">
    <property type="entry name" value="Triger factor/SurA peptide-binding domain-like"/>
    <property type="match status" value="1"/>
</dbReference>
<dbReference type="PROSITE" id="PS50198">
    <property type="entry name" value="PPIC_PPIASE_2"/>
    <property type="match status" value="1"/>
</dbReference>
<dbReference type="Proteomes" id="UP000034207">
    <property type="component" value="Unassembled WGS sequence"/>
</dbReference>
<evidence type="ECO:0000256" key="1">
    <source>
        <dbReference type="ARBA" id="ARBA00000971"/>
    </source>
</evidence>
<evidence type="ECO:0000256" key="3">
    <source>
        <dbReference type="ARBA" id="ARBA00022729"/>
    </source>
</evidence>
<dbReference type="Pfam" id="PF13624">
    <property type="entry name" value="SurA_N_3"/>
    <property type="match status" value="1"/>
</dbReference>
<dbReference type="STRING" id="1618345.UT18_C0018G0017"/>
<comment type="caution">
    <text evidence="9">The sequence shown here is derived from an EMBL/GenBank/DDBJ whole genome shotgun (WGS) entry which is preliminary data.</text>
</comment>
<keyword evidence="5 6" id="KW-0413">Isomerase</keyword>
<organism evidence="9 10">
    <name type="scientific">candidate division CPR2 bacterium GW2011_GWC2_39_10</name>
    <dbReference type="NCBI Taxonomy" id="1618345"/>
    <lineage>
        <taxon>Bacteria</taxon>
        <taxon>Bacteria division CPR2</taxon>
    </lineage>
</organism>
<evidence type="ECO:0000256" key="7">
    <source>
        <dbReference type="SAM" id="Phobius"/>
    </source>
</evidence>
<evidence type="ECO:0000259" key="8">
    <source>
        <dbReference type="PROSITE" id="PS50198"/>
    </source>
</evidence>
<dbReference type="InterPro" id="IPR050245">
    <property type="entry name" value="PrsA_foldase"/>
</dbReference>
<dbReference type="EMBL" id="LBVV01000018">
    <property type="protein sequence ID" value="KKQ93546.1"/>
    <property type="molecule type" value="Genomic_DNA"/>
</dbReference>
<evidence type="ECO:0000256" key="5">
    <source>
        <dbReference type="ARBA" id="ARBA00023235"/>
    </source>
</evidence>
<name>A0A0G0PW31_UNCC2</name>
<dbReference type="PANTHER" id="PTHR47245:SF1">
    <property type="entry name" value="FOLDASE PROTEIN PRSA"/>
    <property type="match status" value="1"/>
</dbReference>
<dbReference type="InterPro" id="IPR000297">
    <property type="entry name" value="PPIase_PpiC"/>
</dbReference>
<dbReference type="SUPFAM" id="SSF54534">
    <property type="entry name" value="FKBP-like"/>
    <property type="match status" value="1"/>
</dbReference>
<dbReference type="PANTHER" id="PTHR47245">
    <property type="entry name" value="PEPTIDYLPROLYL ISOMERASE"/>
    <property type="match status" value="1"/>
</dbReference>
<keyword evidence="4 6" id="KW-0697">Rotamase</keyword>
<dbReference type="Pfam" id="PF13616">
    <property type="entry name" value="Rotamase_3"/>
    <property type="match status" value="1"/>
</dbReference>
<dbReference type="InterPro" id="IPR023058">
    <property type="entry name" value="PPIase_PpiC_CS"/>
</dbReference>
<comment type="catalytic activity">
    <reaction evidence="1">
        <text>[protein]-peptidylproline (omega=180) = [protein]-peptidylproline (omega=0)</text>
        <dbReference type="Rhea" id="RHEA:16237"/>
        <dbReference type="Rhea" id="RHEA-COMP:10747"/>
        <dbReference type="Rhea" id="RHEA-COMP:10748"/>
        <dbReference type="ChEBI" id="CHEBI:83833"/>
        <dbReference type="ChEBI" id="CHEBI:83834"/>
        <dbReference type="EC" id="5.2.1.8"/>
    </reaction>
</comment>
<dbReference type="PATRIC" id="fig|1618345.3.peg.964"/>
<feature type="transmembrane region" description="Helical" evidence="7">
    <location>
        <begin position="16"/>
        <end position="37"/>
    </location>
</feature>
<feature type="domain" description="PpiC" evidence="8">
    <location>
        <begin position="180"/>
        <end position="268"/>
    </location>
</feature>
<evidence type="ECO:0000256" key="4">
    <source>
        <dbReference type="ARBA" id="ARBA00023110"/>
    </source>
</evidence>
<dbReference type="Gene3D" id="3.10.50.40">
    <property type="match status" value="1"/>
</dbReference>
<keyword evidence="7" id="KW-0472">Membrane</keyword>
<protein>
    <recommendedName>
        <fullName evidence="2">peptidylprolyl isomerase</fullName>
        <ecNumber evidence="2">5.2.1.8</ecNumber>
    </recommendedName>
</protein>
<keyword evidence="7" id="KW-1133">Transmembrane helix</keyword>
<evidence type="ECO:0000256" key="2">
    <source>
        <dbReference type="ARBA" id="ARBA00013194"/>
    </source>
</evidence>
<dbReference type="EC" id="5.2.1.8" evidence="2"/>
<dbReference type="PROSITE" id="PS01096">
    <property type="entry name" value="PPIC_PPIASE_1"/>
    <property type="match status" value="1"/>
</dbReference>
<dbReference type="Gene3D" id="1.10.4030.10">
    <property type="entry name" value="Porin chaperone SurA, peptide-binding domain"/>
    <property type="match status" value="1"/>
</dbReference>
<sequence>MAKISFKGKNLKITSIAIGSVLILVIVVAGVMALGIYKYHWKNKVVDFVTEVIPYPAIKVNGDTVTVKEYNNKLNAIANFQQEAKKVDFNSAEGKKTYLDLQEKISNQLIEDLVIGQFAATNGIKLTNEDVNNEYKRLEQANGGESELKKVLANYYQWSIQDFKNQIYYTTLRQKVAEKITGDDNQNKEAKDKIGQILAEVKADPSKFGDLAKKYSQDPSAANGGDLGYFGKGKMVKEFEDAAFALKKDEISGVVKTVYGYHIIQVTDIKDKEIKARHILIKGKSFQDWLDAQKKNADIKKYLS</sequence>
<gene>
    <name evidence="9" type="ORF">UT18_C0018G0017</name>
</gene>
<dbReference type="InterPro" id="IPR046357">
    <property type="entry name" value="PPIase_dom_sf"/>
</dbReference>
<dbReference type="InterPro" id="IPR027304">
    <property type="entry name" value="Trigger_fact/SurA_dom_sf"/>
</dbReference>
<reference evidence="9 10" key="1">
    <citation type="journal article" date="2015" name="Nature">
        <title>rRNA introns, odd ribosomes, and small enigmatic genomes across a large radiation of phyla.</title>
        <authorList>
            <person name="Brown C.T."/>
            <person name="Hug L.A."/>
            <person name="Thomas B.C."/>
            <person name="Sharon I."/>
            <person name="Castelle C.J."/>
            <person name="Singh A."/>
            <person name="Wilkins M.J."/>
            <person name="Williams K.H."/>
            <person name="Banfield J.F."/>
        </authorList>
    </citation>
    <scope>NUCLEOTIDE SEQUENCE [LARGE SCALE GENOMIC DNA]</scope>
</reference>
<dbReference type="GO" id="GO:0003755">
    <property type="term" value="F:peptidyl-prolyl cis-trans isomerase activity"/>
    <property type="evidence" value="ECO:0007669"/>
    <property type="project" value="UniProtKB-KW"/>
</dbReference>
<evidence type="ECO:0000313" key="9">
    <source>
        <dbReference type="EMBL" id="KKQ93546.1"/>
    </source>
</evidence>
<keyword evidence="7" id="KW-0812">Transmembrane</keyword>
<proteinExistence type="predicted"/>